<protein>
    <submittedName>
        <fullName evidence="15">Uncharacterized protein</fullName>
    </submittedName>
</protein>
<dbReference type="GO" id="GO:0016705">
    <property type="term" value="F:oxidoreductase activity, acting on paired donors, with incorporation or reduction of molecular oxygen"/>
    <property type="evidence" value="ECO:0007669"/>
    <property type="project" value="InterPro"/>
</dbReference>
<keyword evidence="5 14" id="KW-0812">Transmembrane</keyword>
<dbReference type="FunFam" id="1.10.630.10:FF:000022">
    <property type="entry name" value="Taxadiene 5-alpha hydroxylase"/>
    <property type="match status" value="1"/>
</dbReference>
<evidence type="ECO:0000256" key="1">
    <source>
        <dbReference type="ARBA" id="ARBA00001971"/>
    </source>
</evidence>
<gene>
    <name evidence="15" type="ORF">M8C21_013512</name>
</gene>
<evidence type="ECO:0000256" key="7">
    <source>
        <dbReference type="ARBA" id="ARBA00022989"/>
    </source>
</evidence>
<evidence type="ECO:0000256" key="12">
    <source>
        <dbReference type="PIRSR" id="PIRSR602403-1"/>
    </source>
</evidence>
<organism evidence="15 16">
    <name type="scientific">Ambrosia artemisiifolia</name>
    <name type="common">Common ragweed</name>
    <dbReference type="NCBI Taxonomy" id="4212"/>
    <lineage>
        <taxon>Eukaryota</taxon>
        <taxon>Viridiplantae</taxon>
        <taxon>Streptophyta</taxon>
        <taxon>Embryophyta</taxon>
        <taxon>Tracheophyta</taxon>
        <taxon>Spermatophyta</taxon>
        <taxon>Magnoliopsida</taxon>
        <taxon>eudicotyledons</taxon>
        <taxon>Gunneridae</taxon>
        <taxon>Pentapetalae</taxon>
        <taxon>asterids</taxon>
        <taxon>campanulids</taxon>
        <taxon>Asterales</taxon>
        <taxon>Asteraceae</taxon>
        <taxon>Asteroideae</taxon>
        <taxon>Heliantheae alliance</taxon>
        <taxon>Heliantheae</taxon>
        <taxon>Ambrosia</taxon>
    </lineage>
</organism>
<dbReference type="GO" id="GO:0005506">
    <property type="term" value="F:iron ion binding"/>
    <property type="evidence" value="ECO:0007669"/>
    <property type="project" value="InterPro"/>
</dbReference>
<evidence type="ECO:0000256" key="8">
    <source>
        <dbReference type="ARBA" id="ARBA00023002"/>
    </source>
</evidence>
<evidence type="ECO:0000256" key="3">
    <source>
        <dbReference type="ARBA" id="ARBA00010617"/>
    </source>
</evidence>
<comment type="cofactor">
    <cofactor evidence="1 12">
        <name>heme</name>
        <dbReference type="ChEBI" id="CHEBI:30413"/>
    </cofactor>
</comment>
<comment type="subcellular location">
    <subcellularLocation>
        <location evidence="2">Membrane</location>
        <topology evidence="2">Single-pass membrane protein</topology>
    </subcellularLocation>
</comment>
<dbReference type="PANTHER" id="PTHR24286">
    <property type="entry name" value="CYTOCHROME P450 26"/>
    <property type="match status" value="1"/>
</dbReference>
<keyword evidence="16" id="KW-1185">Reference proteome</keyword>
<evidence type="ECO:0000256" key="13">
    <source>
        <dbReference type="RuleBase" id="RU000461"/>
    </source>
</evidence>
<dbReference type="SUPFAM" id="SSF48264">
    <property type="entry name" value="Cytochrome P450"/>
    <property type="match status" value="1"/>
</dbReference>
<evidence type="ECO:0000313" key="16">
    <source>
        <dbReference type="Proteomes" id="UP001206925"/>
    </source>
</evidence>
<evidence type="ECO:0000256" key="14">
    <source>
        <dbReference type="SAM" id="Phobius"/>
    </source>
</evidence>
<keyword evidence="9 12" id="KW-0408">Iron</keyword>
<dbReference type="PRINTS" id="PR00465">
    <property type="entry name" value="EP450IV"/>
</dbReference>
<dbReference type="InterPro" id="IPR002403">
    <property type="entry name" value="Cyt_P450_E_grp-IV"/>
</dbReference>
<reference evidence="15" key="1">
    <citation type="submission" date="2022-06" db="EMBL/GenBank/DDBJ databases">
        <title>Uncovering the hologenomic basis of an extraordinary plant invasion.</title>
        <authorList>
            <person name="Bieker V.C."/>
            <person name="Martin M.D."/>
            <person name="Gilbert T."/>
            <person name="Hodgins K."/>
            <person name="Battlay P."/>
            <person name="Petersen B."/>
            <person name="Wilson J."/>
        </authorList>
    </citation>
    <scope>NUCLEOTIDE SEQUENCE</scope>
    <source>
        <strain evidence="15">AA19_3_7</strain>
        <tissue evidence="15">Leaf</tissue>
    </source>
</reference>
<dbReference type="GO" id="GO:0016125">
    <property type="term" value="P:sterol metabolic process"/>
    <property type="evidence" value="ECO:0007669"/>
    <property type="project" value="TreeGrafter"/>
</dbReference>
<feature type="transmembrane region" description="Helical" evidence="14">
    <location>
        <begin position="6"/>
        <end position="25"/>
    </location>
</feature>
<keyword evidence="10 13" id="KW-0503">Monooxygenase</keyword>
<sequence length="476" mass="54545">MNIFYASVVSLLFVVVSFTLHLVFYKSKPANGKLPPGSKGWLVIGETLEFVTTSWNGHAEKFIFDRMAKFSPHVFRTSLILEDVAVFCGSAGNKFLFSNEEKLVRAWRVPSLDKIFNANQIPRKEYIKYRKVLSNFFMPEAIHRYVPIMDMVTQKHFETGWEGKNQIITCELTSNLTLWLACKILVSLDEPQRIKDLSVPFKNITRAMFSAPINLPGTLFRRGINAAEFIRKELIAMIKQRKNDLANSKSSPTQDMLSQMLLVTDEDGENMTETNIAVKLMGFLVASHVNMISTCAFIVKYLAELPEVYEGVYTEQMEIAKSKRLGELLNWNDISKMKYSWNVACEVLRLVPPTQGSFREAITDFVYNGYSIPKGWKLYWSAVSTHKNPEFFPEPQKFDPSRFDGKGPAPYTYIPFGGGSRICPGKEYARIQILVFMHHLVRKFKWEKVIPDEKIVVNPFPLPAMGLPIRIYPRKT</sequence>
<evidence type="ECO:0000313" key="15">
    <source>
        <dbReference type="EMBL" id="KAI7732021.1"/>
    </source>
</evidence>
<dbReference type="InterPro" id="IPR017972">
    <property type="entry name" value="Cyt_P450_CS"/>
</dbReference>
<evidence type="ECO:0000256" key="2">
    <source>
        <dbReference type="ARBA" id="ARBA00004167"/>
    </source>
</evidence>
<evidence type="ECO:0000256" key="4">
    <source>
        <dbReference type="ARBA" id="ARBA00022617"/>
    </source>
</evidence>
<evidence type="ECO:0000256" key="6">
    <source>
        <dbReference type="ARBA" id="ARBA00022723"/>
    </source>
</evidence>
<dbReference type="GO" id="GO:0020037">
    <property type="term" value="F:heme binding"/>
    <property type="evidence" value="ECO:0007669"/>
    <property type="project" value="InterPro"/>
</dbReference>
<dbReference type="PROSITE" id="PS00086">
    <property type="entry name" value="CYTOCHROME_P450"/>
    <property type="match status" value="1"/>
</dbReference>
<comment type="similarity">
    <text evidence="3 13">Belongs to the cytochrome P450 family.</text>
</comment>
<dbReference type="Proteomes" id="UP001206925">
    <property type="component" value="Unassembled WGS sequence"/>
</dbReference>
<name>A0AAD5C102_AMBAR</name>
<dbReference type="InterPro" id="IPR001128">
    <property type="entry name" value="Cyt_P450"/>
</dbReference>
<proteinExistence type="inferred from homology"/>
<keyword evidence="8 13" id="KW-0560">Oxidoreductase</keyword>
<dbReference type="GO" id="GO:0004497">
    <property type="term" value="F:monooxygenase activity"/>
    <property type="evidence" value="ECO:0007669"/>
    <property type="project" value="UniProtKB-KW"/>
</dbReference>
<feature type="binding site" description="axial binding residue" evidence="12">
    <location>
        <position position="423"/>
    </location>
    <ligand>
        <name>heme</name>
        <dbReference type="ChEBI" id="CHEBI:30413"/>
    </ligand>
    <ligandPart>
        <name>Fe</name>
        <dbReference type="ChEBI" id="CHEBI:18248"/>
    </ligandPart>
</feature>
<keyword evidence="6 12" id="KW-0479">Metal-binding</keyword>
<keyword evidence="4 12" id="KW-0349">Heme</keyword>
<evidence type="ECO:0000256" key="11">
    <source>
        <dbReference type="ARBA" id="ARBA00023136"/>
    </source>
</evidence>
<dbReference type="AlphaFoldDB" id="A0AAD5C102"/>
<dbReference type="GO" id="GO:0016020">
    <property type="term" value="C:membrane"/>
    <property type="evidence" value="ECO:0007669"/>
    <property type="project" value="UniProtKB-SubCell"/>
</dbReference>
<dbReference type="Gene3D" id="1.10.630.10">
    <property type="entry name" value="Cytochrome P450"/>
    <property type="match status" value="1"/>
</dbReference>
<dbReference type="PANTHER" id="PTHR24286:SF349">
    <property type="entry name" value="CYTOCHROME P450 716A1-RELATED"/>
    <property type="match status" value="1"/>
</dbReference>
<comment type="caution">
    <text evidence="15">The sequence shown here is derived from an EMBL/GenBank/DDBJ whole genome shotgun (WGS) entry which is preliminary data.</text>
</comment>
<evidence type="ECO:0000256" key="10">
    <source>
        <dbReference type="ARBA" id="ARBA00023033"/>
    </source>
</evidence>
<evidence type="ECO:0000256" key="9">
    <source>
        <dbReference type="ARBA" id="ARBA00023004"/>
    </source>
</evidence>
<dbReference type="EMBL" id="JAMZMK010010331">
    <property type="protein sequence ID" value="KAI7732021.1"/>
    <property type="molecule type" value="Genomic_DNA"/>
</dbReference>
<keyword evidence="7 14" id="KW-1133">Transmembrane helix</keyword>
<dbReference type="CDD" id="cd11043">
    <property type="entry name" value="CYP90-like"/>
    <property type="match status" value="1"/>
</dbReference>
<keyword evidence="11 14" id="KW-0472">Membrane</keyword>
<dbReference type="Pfam" id="PF00067">
    <property type="entry name" value="p450"/>
    <property type="match status" value="1"/>
</dbReference>
<evidence type="ECO:0000256" key="5">
    <source>
        <dbReference type="ARBA" id="ARBA00022692"/>
    </source>
</evidence>
<accession>A0AAD5C102</accession>
<dbReference type="InterPro" id="IPR036396">
    <property type="entry name" value="Cyt_P450_sf"/>
</dbReference>